<dbReference type="SMART" id="SM00112">
    <property type="entry name" value="CA"/>
    <property type="match status" value="11"/>
</dbReference>
<feature type="domain" description="Cadherin" evidence="4">
    <location>
        <begin position="245"/>
        <end position="335"/>
    </location>
</feature>
<evidence type="ECO:0000256" key="2">
    <source>
        <dbReference type="ARBA" id="ARBA00022989"/>
    </source>
</evidence>
<dbReference type="InterPro" id="IPR002126">
    <property type="entry name" value="Cadherin-like_dom"/>
</dbReference>
<dbReference type="PRINTS" id="PR00205">
    <property type="entry name" value="CADHERIN"/>
</dbReference>
<feature type="domain" description="Cadherin" evidence="4">
    <location>
        <begin position="1026"/>
        <end position="1121"/>
    </location>
</feature>
<dbReference type="Gene3D" id="2.60.40.60">
    <property type="entry name" value="Cadherins"/>
    <property type="match status" value="11"/>
</dbReference>
<feature type="domain" description="Cadherin" evidence="4">
    <location>
        <begin position="937"/>
        <end position="1026"/>
    </location>
</feature>
<proteinExistence type="predicted"/>
<dbReference type="Pfam" id="PF00028">
    <property type="entry name" value="Cadherin"/>
    <property type="match status" value="7"/>
</dbReference>
<dbReference type="Gene3D" id="2.60.40.10">
    <property type="entry name" value="Immunoglobulins"/>
    <property type="match status" value="1"/>
</dbReference>
<dbReference type="PANTHER" id="PTHR24026:SF126">
    <property type="entry name" value="PROTOCADHERIN FAT 4"/>
    <property type="match status" value="1"/>
</dbReference>
<name>A0A841TI91_9BACL</name>
<feature type="domain" description="SLH" evidence="5">
    <location>
        <begin position="1736"/>
        <end position="1797"/>
    </location>
</feature>
<dbReference type="Pfam" id="PF00395">
    <property type="entry name" value="SLH"/>
    <property type="match status" value="3"/>
</dbReference>
<dbReference type="CDD" id="cd11304">
    <property type="entry name" value="Cadherin_repeat"/>
    <property type="match status" value="11"/>
</dbReference>
<feature type="domain" description="Cadherin" evidence="4">
    <location>
        <begin position="335"/>
        <end position="442"/>
    </location>
</feature>
<feature type="domain" description="Cadherin" evidence="4">
    <location>
        <begin position="1226"/>
        <end position="1315"/>
    </location>
</feature>
<evidence type="ECO:0000259" key="4">
    <source>
        <dbReference type="PROSITE" id="PS50268"/>
    </source>
</evidence>
<gene>
    <name evidence="6" type="ORF">H4Q31_12860</name>
</gene>
<dbReference type="PANTHER" id="PTHR24026">
    <property type="entry name" value="FAT ATYPICAL CADHERIN-RELATED"/>
    <property type="match status" value="1"/>
</dbReference>
<comment type="caution">
    <text evidence="6">The sequence shown here is derived from an EMBL/GenBank/DDBJ whole genome shotgun (WGS) entry which is preliminary data.</text>
</comment>
<feature type="domain" description="Cadherin" evidence="4">
    <location>
        <begin position="450"/>
        <end position="539"/>
    </location>
</feature>
<keyword evidence="7" id="KW-1185">Reference proteome</keyword>
<protein>
    <submittedName>
        <fullName evidence="6">Cadherin domain-containing protein</fullName>
    </submittedName>
</protein>
<keyword evidence="3" id="KW-0732">Signal</keyword>
<evidence type="ECO:0000313" key="7">
    <source>
        <dbReference type="Proteomes" id="UP000574133"/>
    </source>
</evidence>
<dbReference type="SMART" id="SM00736">
    <property type="entry name" value="CADG"/>
    <property type="match status" value="8"/>
</dbReference>
<evidence type="ECO:0000256" key="3">
    <source>
        <dbReference type="SAM" id="SignalP"/>
    </source>
</evidence>
<feature type="domain" description="Cadherin" evidence="4">
    <location>
        <begin position="646"/>
        <end position="737"/>
    </location>
</feature>
<dbReference type="InterPro" id="IPR006644">
    <property type="entry name" value="Cadg"/>
</dbReference>
<dbReference type="Proteomes" id="UP000574133">
    <property type="component" value="Unassembled WGS sequence"/>
</dbReference>
<dbReference type="PROSITE" id="PS51272">
    <property type="entry name" value="SLH"/>
    <property type="match status" value="3"/>
</dbReference>
<feature type="domain" description="Cadherin" evidence="4">
    <location>
        <begin position="546"/>
        <end position="639"/>
    </location>
</feature>
<organism evidence="6 7">
    <name type="scientific">Cohnella lubricantis</name>
    <dbReference type="NCBI Taxonomy" id="2163172"/>
    <lineage>
        <taxon>Bacteria</taxon>
        <taxon>Bacillati</taxon>
        <taxon>Bacillota</taxon>
        <taxon>Bacilli</taxon>
        <taxon>Bacillales</taxon>
        <taxon>Paenibacillaceae</taxon>
        <taxon>Cohnella</taxon>
    </lineage>
</organism>
<feature type="domain" description="SLH" evidence="5">
    <location>
        <begin position="1605"/>
        <end position="1664"/>
    </location>
</feature>
<keyword evidence="2" id="KW-1133">Transmembrane helix</keyword>
<dbReference type="GO" id="GO:0007156">
    <property type="term" value="P:homophilic cell adhesion via plasma membrane adhesion molecules"/>
    <property type="evidence" value="ECO:0007669"/>
    <property type="project" value="InterPro"/>
</dbReference>
<dbReference type="Pfam" id="PF17963">
    <property type="entry name" value="Big_9"/>
    <property type="match status" value="1"/>
</dbReference>
<feature type="domain" description="Cadherin" evidence="4">
    <location>
        <begin position="744"/>
        <end position="841"/>
    </location>
</feature>
<evidence type="ECO:0000313" key="6">
    <source>
        <dbReference type="EMBL" id="MBB6678191.1"/>
    </source>
</evidence>
<dbReference type="SUPFAM" id="SSF49313">
    <property type="entry name" value="Cadherin-like"/>
    <property type="match status" value="11"/>
</dbReference>
<dbReference type="InterPro" id="IPR001119">
    <property type="entry name" value="SLH_dom"/>
</dbReference>
<dbReference type="RefSeq" id="WP_185179462.1">
    <property type="nucleotide sequence ID" value="NZ_CBCSEP010000019.1"/>
</dbReference>
<dbReference type="InterPro" id="IPR015919">
    <property type="entry name" value="Cadherin-like_sf"/>
</dbReference>
<keyword evidence="1" id="KW-0812">Transmembrane</keyword>
<feature type="domain" description="Cadherin" evidence="4">
    <location>
        <begin position="1121"/>
        <end position="1218"/>
    </location>
</feature>
<reference evidence="6 7" key="1">
    <citation type="submission" date="2020-08" db="EMBL/GenBank/DDBJ databases">
        <title>Cohnella phylogeny.</title>
        <authorList>
            <person name="Dunlap C."/>
        </authorList>
    </citation>
    <scope>NUCLEOTIDE SEQUENCE [LARGE SCALE GENOMIC DNA]</scope>
    <source>
        <strain evidence="6 7">DSM 103658</strain>
    </source>
</reference>
<dbReference type="GO" id="GO:0005886">
    <property type="term" value="C:plasma membrane"/>
    <property type="evidence" value="ECO:0007669"/>
    <property type="project" value="UniProtKB-SubCell"/>
</dbReference>
<dbReference type="PROSITE" id="PS50268">
    <property type="entry name" value="CADHERIN_2"/>
    <property type="match status" value="11"/>
</dbReference>
<dbReference type="EMBL" id="JACJVN010000051">
    <property type="protein sequence ID" value="MBB6678191.1"/>
    <property type="molecule type" value="Genomic_DNA"/>
</dbReference>
<evidence type="ECO:0000256" key="1">
    <source>
        <dbReference type="ARBA" id="ARBA00022692"/>
    </source>
</evidence>
<feature type="domain" description="SLH" evidence="5">
    <location>
        <begin position="1665"/>
        <end position="1728"/>
    </location>
</feature>
<sequence>MVSNWLSRTLAVVLAAALMLPAIGVGKAGAETSSVTETLGVDQDKSEALGVEYPTGDPSVSSYNYVGYYRDLSGDYGSSRTVLRFPLGANPTDDPIPGLGTRPEGATVKLARLIFDKPFIGSNVMYVKLYGASDNTWEENKVGFPASDGLILIEQTGPIDPAAVQITFDVTDFVNDAWTTNAASAASFVLTGTMKDDFDSDPDKVDGMIGICDADVPDCQGQPAKLEVTYVINNPPSDLTLSGSSIAENEPAGTVVGTLSATDADGDTLTYTITGGDTTKFQIVGDELQTADSFDYEAEDEDSYELTITASDPAGSSVSKDFTISVTDVNEAPADIRLTNASIAENKPVSTAIGQLEAIDDPDQTKGSYTFSLEEGLDGASFKLVGTELQSTVSFDYETKNQYQVNVKVTDIGVSEGVKDDSAPFTKTLTISVANVNEAPTGVSLSKSDIDEGLPVGTEVGQLTGADPDASDTLTYSVEGTDKAVFKIEGNSLQSNQIFNYNTQSSYSIRIKVTDAGGLAYTTDPLEISVNDVNDKPTNITLTGTSIAENADVGTTIGTLGAVDPDESKPYTYEITDVDGGGAGRFAIDGSLLKTAATFDYETPPTTYNVEIQVTDAGGAKFQKTFAINVTNVNEKPTGLSLSGTTVDENEEAGAIVGTLSAVDPDAGDSFAYEITGGADASSFGISGDKLVSKETFDFETAKASYEVKVSAKDKGNLTYEKTFAITVENVNEAPTAISLAGDEVDENEAAGTVVGTLSASDPDAGETFTYSIDDASGTLPFAITGDTLETTGVLDYETKSSYNVPVKVTDHGNIAYNKTFIITVHNIGEAPTDITLSPSAIDEGKPAGTTVGTLSATDPDAGETFQYAIVGTNDNFEIDGNVLKTTAVFDQEANSSYTIEIKVTDSDNLSYSETITVTVGDVNESPTGLTLSSSDIDENQPAGTAIGTLTAIDPDAGDTFTYAIDDASATLPFTITGDTLKTTSVLDYETKSSYNVPVKVTDHGNNTYSKTLVINVQDVNEAPTDIMLSSASVAEGQPSGTKIGTLSVTDQDSGGMYSYAIEGLDAGYFSISGSDLLTNAEFDYEIKKLYSISVRVTDGTESYAKTLTISVTDMNDAPTALALSNLAIDENQPAAAVIGTLTGTDPDAGDSFVYSIAGGADAASFAIAGNTLRTAASFDYESKQSYDVEVQATDNGGLTIVQSFTITVNDANDAPTAISVDHDAIAENQSAGTTIGTLSAADQDAGDSFTYEIAGGADASSLAIEGAVLKSAVAFDYETKSALSVTIKVTDAAGASFSQTLSLAVQNVNEAPAAASQSIETRGNRPIEGQLAASDPEQDGLTYMIVDQPAKGDLTLDAATGKFTFKPQAGNYEELTFTFKANDGRLDSNVATVTVTNRRPAGGGNEVPPPKQPDISVGGLGDGSVVASFDEQDPGRLHVSFDRSSLQNLPADMKTLTLHLNDQLEGVDIAIDPWLFDQLRDRDIVLSVETSLGVLSLPKSAWALADGDTLTVTLESAPSAQSDGLHVIGKPVSIQLEKGGVPIAAPLEEGFLNLKLSASGNAPTTAVRLLGSGEYRPVPSLIAQADGGYSVEVSSRSGGTFVLVSESTPFSDTSGWARPYIEELASRLIVNGVGEGKFEPNRGVTRAEFAKILVQALDLSSATPAAGFKDTDSAAWYADAVGTAVDQGLFSGYPDGTFHPSQTISRQEAFAVLSRALKLAGLNASFTDQEREQALDGYADAANVQDWAQEALAISQILGLVHDEGGEFRPSAPMTREQLCYSVVQLLRGGGLIEQD</sequence>
<keyword evidence="2" id="KW-0472">Membrane</keyword>
<evidence type="ECO:0000259" key="5">
    <source>
        <dbReference type="PROSITE" id="PS51272"/>
    </source>
</evidence>
<feature type="chain" id="PRO_5038710171" evidence="3">
    <location>
        <begin position="25"/>
        <end position="1797"/>
    </location>
</feature>
<feature type="signal peptide" evidence="3">
    <location>
        <begin position="1"/>
        <end position="24"/>
    </location>
</feature>
<accession>A0A841TI91</accession>
<dbReference type="GO" id="GO:0005509">
    <property type="term" value="F:calcium ion binding"/>
    <property type="evidence" value="ECO:0007669"/>
    <property type="project" value="InterPro"/>
</dbReference>
<feature type="domain" description="Cadherin" evidence="4">
    <location>
        <begin position="834"/>
        <end position="929"/>
    </location>
</feature>
<dbReference type="InterPro" id="IPR013783">
    <property type="entry name" value="Ig-like_fold"/>
</dbReference>